<dbReference type="SUPFAM" id="SSF56219">
    <property type="entry name" value="DNase I-like"/>
    <property type="match status" value="1"/>
</dbReference>
<feature type="domain" description="LTD" evidence="2">
    <location>
        <begin position="13"/>
        <end position="127"/>
    </location>
</feature>
<dbReference type="PANTHER" id="PTHR42834">
    <property type="entry name" value="ENDONUCLEASE/EXONUCLEASE/PHOSPHATASE FAMILY PROTEIN (AFU_ORTHOLOGUE AFUA_3G09210)"/>
    <property type="match status" value="1"/>
</dbReference>
<feature type="signal peptide" evidence="1">
    <location>
        <begin position="1"/>
        <end position="18"/>
    </location>
</feature>
<dbReference type="InterPro" id="IPR036439">
    <property type="entry name" value="Dockerin_dom_sf"/>
</dbReference>
<sequence length="840" mass="88597">MKFKLLLLPALLAPALQAEPFISEYVEGSSNNKALEIYNPSSSPLNLAGYSIKVFSNGAVTAGKTVNLSGEIAAKSVLVLVDTAAVQELKDKQTSASLTLGSGNFNGDDAVALYNGTTLVDVVGQIGFRPASSWGTGDIKTIDKTLVRQSTVTQGDNDGSDAFDPAAQWVSFAVNTFSNLGSHSMEGGGGTDPDPDPTPDPLIGACGETATFISAIQGSGTASAEVGKIHIIEGIVTQQLQTATGFYVQEEAADSDNNPATSEAIFIYNNGVTDYPAAGSKVRIIGVVEEFFTKTQLKRSAALLDCGPGEAIAPVALSLPFSNLTGLEALESMQVQIGQSLTVSDTFSLGTYGELGLSSKRLYTPTNQFRPGTAEAIALAAQNKLDKIILDDLQNGKNPANISYPAPGLTMNNPVRLGDTFSNLQGVLDFSFSAWRLLPAVTPTHTASNLRQDAPELKRQDSLTVASFNVLNYFNGNGDGTGFPTSRGANSTVEFERQADKIVAALAAMDADVVGLMEIENDGYGSASAIVDLVSRLNAVAGAGTYSFASVPGSTALGTDEISVGLIYKAASVVPVGNAVTTSSGVFGFGNRQPLVQTFKEVKTNEVFSVAVNHFKSKGSCPGSTSPDRDFKDGQSCWNATRVQAATQLMAFLNTAPTGSTDPDVLVIGDLNAYAKEDPIHTFVSAGFVNLIEKHQGNRGYGYSFSGESGYLDHALASSSLSSQVSYATEWHINSDEPIVFDYNVEDKTSQQQSDLYQDTPFRSSDHDPVVVELALSTAKPADLDKDGDVDNNDINLFNQLLRSGAVLSLSYDFNKDGKVNSTDARAMAALCTYARCAIK</sequence>
<dbReference type="Gene3D" id="1.10.1330.10">
    <property type="entry name" value="Dockerin domain"/>
    <property type="match status" value="1"/>
</dbReference>
<dbReference type="Pfam" id="PF00932">
    <property type="entry name" value="LTD"/>
    <property type="match status" value="1"/>
</dbReference>
<dbReference type="InterPro" id="IPR001322">
    <property type="entry name" value="Lamin_tail_dom"/>
</dbReference>
<dbReference type="GO" id="GO:0000272">
    <property type="term" value="P:polysaccharide catabolic process"/>
    <property type="evidence" value="ECO:0007669"/>
    <property type="project" value="InterPro"/>
</dbReference>
<reference evidence="3 4" key="1">
    <citation type="submission" date="2019-01" db="EMBL/GenBank/DDBJ databases">
        <authorList>
            <person name="Chen W.-M."/>
        </authorList>
    </citation>
    <scope>NUCLEOTIDE SEQUENCE [LARGE SCALE GENOMIC DNA]</scope>
    <source>
        <strain evidence="3 4">KYPC3</strain>
    </source>
</reference>
<evidence type="ECO:0000313" key="3">
    <source>
        <dbReference type="EMBL" id="RVU33488.1"/>
    </source>
</evidence>
<dbReference type="FunFam" id="3.60.10.10:FF:000072">
    <property type="entry name" value="Extracellular nuclease"/>
    <property type="match status" value="1"/>
</dbReference>
<gene>
    <name evidence="3" type="ORF">EOE67_16645</name>
</gene>
<keyword evidence="3" id="KW-0540">Nuclease</keyword>
<dbReference type="EMBL" id="SACS01000021">
    <property type="protein sequence ID" value="RVU33488.1"/>
    <property type="molecule type" value="Genomic_DNA"/>
</dbReference>
<dbReference type="InterPro" id="IPR047971">
    <property type="entry name" value="ExeM-like"/>
</dbReference>
<keyword evidence="3" id="KW-0255">Endonuclease</keyword>
<comment type="caution">
    <text evidence="3">The sequence shown here is derived from an EMBL/GenBank/DDBJ whole genome shotgun (WGS) entry which is preliminary data.</text>
</comment>
<dbReference type="Gene3D" id="3.60.10.10">
    <property type="entry name" value="Endonuclease/exonuclease/phosphatase"/>
    <property type="match status" value="1"/>
</dbReference>
<dbReference type="GO" id="GO:0004519">
    <property type="term" value="F:endonuclease activity"/>
    <property type="evidence" value="ECO:0007669"/>
    <property type="project" value="UniProtKB-KW"/>
</dbReference>
<name>A0A437QG09_9GAMM</name>
<organism evidence="3 4">
    <name type="scientific">Rheinheimera riviphila</name>
    <dbReference type="NCBI Taxonomy" id="1834037"/>
    <lineage>
        <taxon>Bacteria</taxon>
        <taxon>Pseudomonadati</taxon>
        <taxon>Pseudomonadota</taxon>
        <taxon>Gammaproteobacteria</taxon>
        <taxon>Chromatiales</taxon>
        <taxon>Chromatiaceae</taxon>
        <taxon>Rheinheimera</taxon>
    </lineage>
</organism>
<keyword evidence="3" id="KW-0378">Hydrolase</keyword>
<dbReference type="AlphaFoldDB" id="A0A437QG09"/>
<dbReference type="CDD" id="cd10283">
    <property type="entry name" value="MnuA_DNase1-like"/>
    <property type="match status" value="1"/>
</dbReference>
<dbReference type="Proteomes" id="UP000283077">
    <property type="component" value="Unassembled WGS sequence"/>
</dbReference>
<dbReference type="OrthoDB" id="9800417at2"/>
<dbReference type="PROSITE" id="PS51841">
    <property type="entry name" value="LTD"/>
    <property type="match status" value="1"/>
</dbReference>
<dbReference type="PANTHER" id="PTHR42834:SF1">
    <property type="entry name" value="ENDONUCLEASE_EXONUCLEASE_PHOSPHATASE FAMILY PROTEIN (AFU_ORTHOLOGUE AFUA_3G09210)"/>
    <property type="match status" value="1"/>
</dbReference>
<evidence type="ECO:0000256" key="1">
    <source>
        <dbReference type="SAM" id="SignalP"/>
    </source>
</evidence>
<feature type="chain" id="PRO_5019510212" evidence="1">
    <location>
        <begin position="19"/>
        <end position="840"/>
    </location>
</feature>
<keyword evidence="1" id="KW-0732">Signal</keyword>
<evidence type="ECO:0000313" key="4">
    <source>
        <dbReference type="Proteomes" id="UP000283077"/>
    </source>
</evidence>
<keyword evidence="4" id="KW-1185">Reference proteome</keyword>
<dbReference type="InterPro" id="IPR036691">
    <property type="entry name" value="Endo/exonu/phosph_ase_sf"/>
</dbReference>
<dbReference type="InterPro" id="IPR005135">
    <property type="entry name" value="Endo/exonuclease/phosphatase"/>
</dbReference>
<protein>
    <submittedName>
        <fullName evidence="3">ExeM/NucH family extracellular endonuclease</fullName>
    </submittedName>
</protein>
<accession>A0A437QG09</accession>
<dbReference type="RefSeq" id="WP_127700465.1">
    <property type="nucleotide sequence ID" value="NZ_SACS01000021.1"/>
</dbReference>
<dbReference type="Pfam" id="PF03372">
    <property type="entry name" value="Exo_endo_phos"/>
    <property type="match status" value="1"/>
</dbReference>
<dbReference type="NCBIfam" id="NF033681">
    <property type="entry name" value="ExeM_NucH_DNase"/>
    <property type="match status" value="1"/>
</dbReference>
<evidence type="ECO:0000259" key="2">
    <source>
        <dbReference type="PROSITE" id="PS51841"/>
    </source>
</evidence>
<dbReference type="CDD" id="cd04486">
    <property type="entry name" value="YhcR_OBF_like"/>
    <property type="match status" value="1"/>
</dbReference>
<proteinExistence type="predicted"/>